<evidence type="ECO:0000256" key="2">
    <source>
        <dbReference type="ARBA" id="ARBA00022475"/>
    </source>
</evidence>
<feature type="compositionally biased region" description="Low complexity" evidence="8">
    <location>
        <begin position="25"/>
        <end position="52"/>
    </location>
</feature>
<reference evidence="11" key="1">
    <citation type="submission" date="2022-10" db="EMBL/GenBank/DDBJ databases">
        <title>The complete genomes of actinobacterial strains from the NBC collection.</title>
        <authorList>
            <person name="Joergensen T.S."/>
            <person name="Alvarez Arevalo M."/>
            <person name="Sterndorff E.B."/>
            <person name="Faurdal D."/>
            <person name="Vuksanovic O."/>
            <person name="Mourched A.-S."/>
            <person name="Charusanti P."/>
            <person name="Shaw S."/>
            <person name="Blin K."/>
            <person name="Weber T."/>
        </authorList>
    </citation>
    <scope>NUCLEOTIDE SEQUENCE</scope>
    <source>
        <strain evidence="11">NBC_01393</strain>
    </source>
</reference>
<protein>
    <recommendedName>
        <fullName evidence="10">SecDF P1 head subdomain domain-containing protein</fullName>
    </recommendedName>
</protein>
<dbReference type="Gene3D" id="3.30.1360.200">
    <property type="match status" value="1"/>
</dbReference>
<gene>
    <name evidence="11" type="ORF">OG699_10765</name>
</gene>
<dbReference type="Pfam" id="PF22599">
    <property type="entry name" value="SecDF_P1_head"/>
    <property type="match status" value="1"/>
</dbReference>
<dbReference type="GO" id="GO:0005886">
    <property type="term" value="C:plasma membrane"/>
    <property type="evidence" value="ECO:0007669"/>
    <property type="project" value="TreeGrafter"/>
</dbReference>
<keyword evidence="6" id="KW-0811">Translocation</keyword>
<keyword evidence="4" id="KW-0653">Protein transport</keyword>
<evidence type="ECO:0000313" key="11">
    <source>
        <dbReference type="EMBL" id="WTZ08427.1"/>
    </source>
</evidence>
<evidence type="ECO:0000256" key="8">
    <source>
        <dbReference type="SAM" id="MobiDB-lite"/>
    </source>
</evidence>
<keyword evidence="3" id="KW-0812">Transmembrane</keyword>
<keyword evidence="5" id="KW-1133">Transmembrane helix</keyword>
<feature type="signal peptide" evidence="9">
    <location>
        <begin position="1"/>
        <end position="21"/>
    </location>
</feature>
<dbReference type="PROSITE" id="PS51257">
    <property type="entry name" value="PROKAR_LIPOPROTEIN"/>
    <property type="match status" value="1"/>
</dbReference>
<evidence type="ECO:0000256" key="9">
    <source>
        <dbReference type="SAM" id="SignalP"/>
    </source>
</evidence>
<feature type="compositionally biased region" description="Polar residues" evidence="8">
    <location>
        <begin position="134"/>
        <end position="144"/>
    </location>
</feature>
<feature type="region of interest" description="Disordered" evidence="8">
    <location>
        <begin position="130"/>
        <end position="181"/>
    </location>
</feature>
<dbReference type="PANTHER" id="PTHR30081:SF1">
    <property type="entry name" value="PROTEIN TRANSLOCASE SUBUNIT SECD"/>
    <property type="match status" value="1"/>
</dbReference>
<dbReference type="GO" id="GO:0015031">
    <property type="term" value="P:protein transport"/>
    <property type="evidence" value="ECO:0007669"/>
    <property type="project" value="UniProtKB-KW"/>
</dbReference>
<dbReference type="InterPro" id="IPR054384">
    <property type="entry name" value="SecDF_P1_head"/>
</dbReference>
<name>A0AAU3HVW6_9ACTN</name>
<dbReference type="AlphaFoldDB" id="A0AAU3HVW6"/>
<feature type="compositionally biased region" description="Low complexity" evidence="8">
    <location>
        <begin position="160"/>
        <end position="181"/>
    </location>
</feature>
<dbReference type="InterPro" id="IPR022813">
    <property type="entry name" value="SecD/SecF_arch_bac"/>
</dbReference>
<keyword evidence="1" id="KW-0813">Transport</keyword>
<keyword evidence="2" id="KW-1003">Cell membrane</keyword>
<evidence type="ECO:0000256" key="5">
    <source>
        <dbReference type="ARBA" id="ARBA00022989"/>
    </source>
</evidence>
<evidence type="ECO:0000256" key="4">
    <source>
        <dbReference type="ARBA" id="ARBA00022927"/>
    </source>
</evidence>
<sequence length="344" mass="34493">MPLPRAPHRALLLCVATAALGACSASGSGSADRSPGAPETVRSGSASPSAAADARRSVVTFAGATPLGADAVRRTRDRMRARAKALGLTDVTVEARDGGVAVTGRTADEKRLTELGASGRLGFRPVLAEETAEATRTPQPSPSADSARGRAVTEGLRPRAAGSASASASAGPAPAEGGAQDAALQARFAALDCTARERPATEREGAARDSVVACGTAGDGSAARAKFALGPTAVDGAHVTSAEAVPGRQTGGWLVRLRLDSAGARQFSALTASLSMNAPPQNRMAIVLDGAVISAPSVNQRLGDGTADIYGSFTRESAERLAVTLGSGALPAPVTVTGVTRLPR</sequence>
<evidence type="ECO:0000256" key="6">
    <source>
        <dbReference type="ARBA" id="ARBA00023010"/>
    </source>
</evidence>
<feature type="region of interest" description="Disordered" evidence="8">
    <location>
        <begin position="25"/>
        <end position="55"/>
    </location>
</feature>
<proteinExistence type="predicted"/>
<feature type="domain" description="SecDF P1 head subdomain" evidence="10">
    <location>
        <begin position="230"/>
        <end position="332"/>
    </location>
</feature>
<dbReference type="PANTHER" id="PTHR30081">
    <property type="entry name" value="PROTEIN-EXPORT MEMBRANE PROTEIN SEC"/>
    <property type="match status" value="1"/>
</dbReference>
<evidence type="ECO:0000256" key="7">
    <source>
        <dbReference type="ARBA" id="ARBA00023136"/>
    </source>
</evidence>
<evidence type="ECO:0000256" key="3">
    <source>
        <dbReference type="ARBA" id="ARBA00022692"/>
    </source>
</evidence>
<feature type="chain" id="PRO_5043726812" description="SecDF P1 head subdomain domain-containing protein" evidence="9">
    <location>
        <begin position="22"/>
        <end position="344"/>
    </location>
</feature>
<dbReference type="EMBL" id="CP109546">
    <property type="protein sequence ID" value="WTZ08427.1"/>
    <property type="molecule type" value="Genomic_DNA"/>
</dbReference>
<evidence type="ECO:0000259" key="10">
    <source>
        <dbReference type="Pfam" id="PF22599"/>
    </source>
</evidence>
<organism evidence="11">
    <name type="scientific">Streptomyces sp. NBC_01393</name>
    <dbReference type="NCBI Taxonomy" id="2903851"/>
    <lineage>
        <taxon>Bacteria</taxon>
        <taxon>Bacillati</taxon>
        <taxon>Actinomycetota</taxon>
        <taxon>Actinomycetes</taxon>
        <taxon>Kitasatosporales</taxon>
        <taxon>Streptomycetaceae</taxon>
        <taxon>Streptomyces</taxon>
    </lineage>
</organism>
<accession>A0AAU3HVW6</accession>
<keyword evidence="9" id="KW-0732">Signal</keyword>
<evidence type="ECO:0000256" key="1">
    <source>
        <dbReference type="ARBA" id="ARBA00022448"/>
    </source>
</evidence>
<keyword evidence="7" id="KW-0472">Membrane</keyword>